<name>A0A1Y4E7K7_9FIRM</name>
<reference evidence="2" key="3">
    <citation type="journal article" date="2021" name="PeerJ">
        <title>Extensive microbial diversity within the chicken gut microbiome revealed by metagenomics and culture.</title>
        <authorList>
            <person name="Gilroy R."/>
            <person name="Ravi A."/>
            <person name="Getino M."/>
            <person name="Pursley I."/>
            <person name="Horton D.L."/>
            <person name="Alikhan N.F."/>
            <person name="Baker D."/>
            <person name="Gharbi K."/>
            <person name="Hall N."/>
            <person name="Watson M."/>
            <person name="Adriaenssens E.M."/>
            <person name="Foster-Nyarko E."/>
            <person name="Jarju S."/>
            <person name="Secka A."/>
            <person name="Antonio M."/>
            <person name="Oren A."/>
            <person name="Chaudhuri R.R."/>
            <person name="La Ragione R."/>
            <person name="Hildebrand F."/>
            <person name="Pallen M.J."/>
        </authorList>
    </citation>
    <scope>NUCLEOTIDE SEQUENCE</scope>
    <source>
        <strain evidence="2">CHK193-16274</strain>
    </source>
</reference>
<organism evidence="3 4">
    <name type="scientific">Thomasclavelia spiroformis</name>
    <dbReference type="NCBI Taxonomy" id="29348"/>
    <lineage>
        <taxon>Bacteria</taxon>
        <taxon>Bacillati</taxon>
        <taxon>Bacillota</taxon>
        <taxon>Erysipelotrichia</taxon>
        <taxon>Erysipelotrichales</taxon>
        <taxon>Coprobacillaceae</taxon>
        <taxon>Thomasclavelia</taxon>
    </lineage>
</organism>
<dbReference type="EMBL" id="NFLB01000001">
    <property type="protein sequence ID" value="OUQ06705.1"/>
    <property type="molecule type" value="Genomic_DNA"/>
</dbReference>
<dbReference type="AlphaFoldDB" id="A0A1Y4E7K7"/>
<comment type="caution">
    <text evidence="3">The sequence shown here is derived from an EMBL/GenBank/DDBJ whole genome shotgun (WGS) entry which is preliminary data.</text>
</comment>
<dbReference type="RefSeq" id="WP_087254355.1">
    <property type="nucleotide sequence ID" value="NZ_CAJFOD010000041.1"/>
</dbReference>
<gene>
    <name evidence="3" type="ORF">B5E91_01885</name>
    <name evidence="2" type="ORF">K8V91_00535</name>
</gene>
<dbReference type="Proteomes" id="UP000196258">
    <property type="component" value="Unassembled WGS sequence"/>
</dbReference>
<evidence type="ECO:0000313" key="4">
    <source>
        <dbReference type="Proteomes" id="UP000196258"/>
    </source>
</evidence>
<sequence>MKQVKRRLLKDIIFCLWLGFEVIGVFLLAVIAGLWLDDYFNSRPLWIFGLLILAFIYVIKLLLGVGKDE</sequence>
<keyword evidence="1" id="KW-0812">Transmembrane</keyword>
<keyword evidence="1" id="KW-0472">Membrane</keyword>
<accession>A0A1Y4E7K7</accession>
<evidence type="ECO:0000313" key="2">
    <source>
        <dbReference type="EMBL" id="HJF39383.1"/>
    </source>
</evidence>
<reference evidence="3" key="2">
    <citation type="journal article" date="2018" name="BMC Genomics">
        <title>Whole genome sequencing and function prediction of 133 gut anaerobes isolated from chicken caecum in pure cultures.</title>
        <authorList>
            <person name="Medvecky M."/>
            <person name="Cejkova D."/>
            <person name="Polansky O."/>
            <person name="Karasova D."/>
            <person name="Kubasova T."/>
            <person name="Cizek A."/>
            <person name="Rychlik I."/>
        </authorList>
    </citation>
    <scope>NUCLEOTIDE SEQUENCE</scope>
    <source>
        <strain evidence="3">An149</strain>
    </source>
</reference>
<evidence type="ECO:0008006" key="5">
    <source>
        <dbReference type="Google" id="ProtNLM"/>
    </source>
</evidence>
<feature type="transmembrane region" description="Helical" evidence="1">
    <location>
        <begin position="12"/>
        <end position="33"/>
    </location>
</feature>
<proteinExistence type="predicted"/>
<feature type="transmembrane region" description="Helical" evidence="1">
    <location>
        <begin position="45"/>
        <end position="63"/>
    </location>
</feature>
<protein>
    <recommendedName>
        <fullName evidence="5">AtpZ/AtpI family protein</fullName>
    </recommendedName>
</protein>
<evidence type="ECO:0000256" key="1">
    <source>
        <dbReference type="SAM" id="Phobius"/>
    </source>
</evidence>
<reference evidence="2" key="4">
    <citation type="submission" date="2021-09" db="EMBL/GenBank/DDBJ databases">
        <authorList>
            <person name="Gilroy R."/>
        </authorList>
    </citation>
    <scope>NUCLEOTIDE SEQUENCE</scope>
    <source>
        <strain evidence="2">CHK193-16274</strain>
    </source>
</reference>
<reference evidence="4" key="1">
    <citation type="submission" date="2017-04" db="EMBL/GenBank/DDBJ databases">
        <title>Function of individual gut microbiota members based on whole genome sequencing of pure cultures obtained from chicken caecum.</title>
        <authorList>
            <person name="Medvecky M."/>
            <person name="Cejkova D."/>
            <person name="Polansky O."/>
            <person name="Karasova D."/>
            <person name="Kubasova T."/>
            <person name="Cizek A."/>
            <person name="Rychlik I."/>
        </authorList>
    </citation>
    <scope>NUCLEOTIDE SEQUENCE [LARGE SCALE GENOMIC DNA]</scope>
    <source>
        <strain evidence="4">An149</strain>
    </source>
</reference>
<dbReference type="Proteomes" id="UP000749320">
    <property type="component" value="Unassembled WGS sequence"/>
</dbReference>
<dbReference type="EMBL" id="DYWV01000018">
    <property type="protein sequence ID" value="HJF39383.1"/>
    <property type="molecule type" value="Genomic_DNA"/>
</dbReference>
<keyword evidence="1" id="KW-1133">Transmembrane helix</keyword>
<evidence type="ECO:0000313" key="3">
    <source>
        <dbReference type="EMBL" id="OUQ06705.1"/>
    </source>
</evidence>